<dbReference type="RefSeq" id="WP_069420659.1">
    <property type="nucleotide sequence ID" value="NZ_CBCRZH010000025.1"/>
</dbReference>
<evidence type="ECO:0000259" key="2">
    <source>
        <dbReference type="SMART" id="SM00894"/>
    </source>
</evidence>
<keyword evidence="4" id="KW-1185">Reference proteome</keyword>
<organism evidence="3 4">
    <name type="scientific">Mycobacterium intermedium</name>
    <dbReference type="NCBI Taxonomy" id="28445"/>
    <lineage>
        <taxon>Bacteria</taxon>
        <taxon>Bacillati</taxon>
        <taxon>Actinomycetota</taxon>
        <taxon>Actinomycetes</taxon>
        <taxon>Mycobacteriales</taxon>
        <taxon>Mycobacteriaceae</taxon>
        <taxon>Mycobacterium</taxon>
        <taxon>Mycobacterium simiae complex</taxon>
    </lineage>
</organism>
<proteinExistence type="predicted"/>
<dbReference type="InterPro" id="IPR008613">
    <property type="entry name" value="Excalibur_Ca-bd_domain"/>
</dbReference>
<dbReference type="Pfam" id="PF05901">
    <property type="entry name" value="Excalibur"/>
    <property type="match status" value="1"/>
</dbReference>
<reference evidence="3 4" key="1">
    <citation type="submission" date="2017-02" db="EMBL/GenBank/DDBJ databases">
        <title>The new phylogeny of genus Mycobacterium.</title>
        <authorList>
            <person name="Tortoli E."/>
            <person name="Trovato A."/>
            <person name="Cirillo D.M."/>
        </authorList>
    </citation>
    <scope>NUCLEOTIDE SEQUENCE [LARGE SCALE GENOMIC DNA]</scope>
    <source>
        <strain evidence="3 4">DSM 44049</strain>
    </source>
</reference>
<feature type="domain" description="Excalibur calcium-binding" evidence="2">
    <location>
        <begin position="46"/>
        <end position="82"/>
    </location>
</feature>
<dbReference type="OrthoDB" id="4337778at2"/>
<name>A0A1E3SAC2_MYCIE</name>
<evidence type="ECO:0000256" key="1">
    <source>
        <dbReference type="SAM" id="SignalP"/>
    </source>
</evidence>
<keyword evidence="1" id="KW-0732">Signal</keyword>
<protein>
    <recommendedName>
        <fullName evidence="2">Excalibur calcium-binding domain-containing protein</fullName>
    </recommendedName>
</protein>
<feature type="signal peptide" evidence="1">
    <location>
        <begin position="1"/>
        <end position="20"/>
    </location>
</feature>
<dbReference type="Proteomes" id="UP000192739">
    <property type="component" value="Unassembled WGS sequence"/>
</dbReference>
<evidence type="ECO:0000313" key="3">
    <source>
        <dbReference type="EMBL" id="ORB05515.1"/>
    </source>
</evidence>
<dbReference type="STRING" id="28445.BHQ20_18740"/>
<dbReference type="SMART" id="SM00894">
    <property type="entry name" value="Excalibur"/>
    <property type="match status" value="1"/>
</dbReference>
<accession>A0A1E3SAC2</accession>
<gene>
    <name evidence="3" type="ORF">BST27_12835</name>
</gene>
<evidence type="ECO:0000313" key="4">
    <source>
        <dbReference type="Proteomes" id="UP000192739"/>
    </source>
</evidence>
<dbReference type="EMBL" id="MVHT01000030">
    <property type="protein sequence ID" value="ORB05515.1"/>
    <property type="molecule type" value="Genomic_DNA"/>
</dbReference>
<dbReference type="AlphaFoldDB" id="A0A1E3SAC2"/>
<comment type="caution">
    <text evidence="3">The sequence shown here is derived from an EMBL/GenBank/DDBJ whole genome shotgun (WGS) entry which is preliminary data.</text>
</comment>
<sequence length="83" mass="8657">MTIRALFAAVAIATTAWIHASGVAPTALAEPEEAGCTEVSYSGTCVYKNCTDAKAHGRCSIPQDDPAYCSKQDRDGDGLACEC</sequence>
<feature type="chain" id="PRO_5043144245" description="Excalibur calcium-binding domain-containing protein" evidence="1">
    <location>
        <begin position="21"/>
        <end position="83"/>
    </location>
</feature>